<protein>
    <submittedName>
        <fullName evidence="1">Uncharacterized protein</fullName>
    </submittedName>
</protein>
<evidence type="ECO:0000313" key="1">
    <source>
        <dbReference type="EMBL" id="DAF61822.1"/>
    </source>
</evidence>
<name>A0A8S5TEY1_9CAUD</name>
<accession>A0A8S5TEY1</accession>
<proteinExistence type="predicted"/>
<dbReference type="EMBL" id="BK032817">
    <property type="protein sequence ID" value="DAF61822.1"/>
    <property type="molecule type" value="Genomic_DNA"/>
</dbReference>
<reference evidence="1" key="1">
    <citation type="journal article" date="2021" name="Proc. Natl. Acad. Sci. U.S.A.">
        <title>A Catalog of Tens of Thousands of Viruses from Human Metagenomes Reveals Hidden Associations with Chronic Diseases.</title>
        <authorList>
            <person name="Tisza M.J."/>
            <person name="Buck C.B."/>
        </authorList>
    </citation>
    <scope>NUCLEOTIDE SEQUENCE</scope>
    <source>
        <strain evidence="1">CtbgC51</strain>
    </source>
</reference>
<organism evidence="1">
    <name type="scientific">Siphoviridae sp. ctbgC51</name>
    <dbReference type="NCBI Taxonomy" id="2827901"/>
    <lineage>
        <taxon>Viruses</taxon>
        <taxon>Duplodnaviria</taxon>
        <taxon>Heunggongvirae</taxon>
        <taxon>Uroviricota</taxon>
        <taxon>Caudoviricetes</taxon>
    </lineage>
</organism>
<sequence>MAWYRRVRIPPTPPKVEKPAIIEIAGFSLRINSSRKYCMLFTAKKIELLAQIS</sequence>